<reference evidence="1" key="1">
    <citation type="submission" date="2024-02" db="EMBL/GenBank/DDBJ databases">
        <title>Metagenome Assembled Genome of Zalaria obscura JY119.</title>
        <authorList>
            <person name="Vighnesh L."/>
            <person name="Jagadeeshwari U."/>
            <person name="Venkata Ramana C."/>
            <person name="Sasikala C."/>
        </authorList>
    </citation>
    <scope>NUCLEOTIDE SEQUENCE</scope>
    <source>
        <strain evidence="1">JY119</strain>
    </source>
</reference>
<organism evidence="1 2">
    <name type="scientific">Zalaria obscura</name>
    <dbReference type="NCBI Taxonomy" id="2024903"/>
    <lineage>
        <taxon>Eukaryota</taxon>
        <taxon>Fungi</taxon>
        <taxon>Dikarya</taxon>
        <taxon>Ascomycota</taxon>
        <taxon>Pezizomycotina</taxon>
        <taxon>Dothideomycetes</taxon>
        <taxon>Dothideomycetidae</taxon>
        <taxon>Dothideales</taxon>
        <taxon>Zalariaceae</taxon>
        <taxon>Zalaria</taxon>
    </lineage>
</organism>
<evidence type="ECO:0000313" key="2">
    <source>
        <dbReference type="Proteomes" id="UP001320706"/>
    </source>
</evidence>
<comment type="caution">
    <text evidence="1">The sequence shown here is derived from an EMBL/GenBank/DDBJ whole genome shotgun (WGS) entry which is preliminary data.</text>
</comment>
<keyword evidence="2" id="KW-1185">Reference proteome</keyword>
<evidence type="ECO:0000313" key="1">
    <source>
        <dbReference type="EMBL" id="KAK8200985.1"/>
    </source>
</evidence>
<accession>A0ACC3S7H0</accession>
<name>A0ACC3S7H0_9PEZI</name>
<proteinExistence type="predicted"/>
<protein>
    <submittedName>
        <fullName evidence="1">Uncharacterized protein</fullName>
    </submittedName>
</protein>
<gene>
    <name evidence="1" type="ORF">M8818_006305</name>
</gene>
<sequence length="810" mass="88444">MAAAVESWDDDADFQGDLFTNSVSTVQTSLSSRISINSESNVGDDDWQVQLTPNDDNSTSNAIQAAKQKGIPIPTDVPASALMGGTIKRLGKKTSRQKIKDDWGDDLELPGEGLSLKKPQPQPSQLPTPKDEDDDFDFDDFTDGSLGIRFGGTRHETRNRSSSASAMSPSMGSATIEESEEDDMIGLELPTGPLNFKAILEKKATTEFPVDLEPEKKDIPIEQPVAKTTTKSALLNEEDDFFADLDIGGGNVFDPKKLTLHRNIKQKTAKPSPTPASRAPATTLTFTDKPAATRIPQPVTRSKPTSRLEPVLESGTAQPTRSRPQPTTTGAQLLRSKRSMPVLSRNRFDNPPKPPVPFLPAGASSGQSKHITSKPSAYHLRRESDPNRAQSPPPRSYSRLSTAYVPDTPSRTSRRSESTASALAREAAIKRAVTKPARRRNFGDGTELEIFDDLRSDPKQEARFMKQPSARGPPRTLRPIPSRLDVRDSAGSKLPIPDRMATPMPGGPMTPRSPMKVFQEQSNTPRYLRDTAASRIARESRLANGPNPRPRSEGPLMPMTTNWKAQIAARSPHTSPSAQRTKGKRSAPQLIKALGGAHIPKSEKGMVYNPVTLRWEGNENSLTPFDLPPPLQTPTLFSHNNNNNFLSHQHHNPAPPPSPPRPALIAPLSTAPTGVQVVGGMVFDPQKMCWLKYKPTDRAENPLSPSATDADDDEDPFAGLEDLKDSPAVPASGTATSTTGAAGGAAAADEWLVGEEFDLGPEFIRRQREEEVAWRRKCDGWFDLEGFGRQGEAWRWAIRDIAGRMTPRLT</sequence>
<dbReference type="EMBL" id="JAMKPW020000038">
    <property type="protein sequence ID" value="KAK8200985.1"/>
    <property type="molecule type" value="Genomic_DNA"/>
</dbReference>
<dbReference type="Proteomes" id="UP001320706">
    <property type="component" value="Unassembled WGS sequence"/>
</dbReference>